<evidence type="ECO:0000256" key="3">
    <source>
        <dbReference type="ARBA" id="ARBA00023125"/>
    </source>
</evidence>
<dbReference type="GO" id="GO:0006310">
    <property type="term" value="P:DNA recombination"/>
    <property type="evidence" value="ECO:0007669"/>
    <property type="project" value="UniProtKB-KW"/>
</dbReference>
<dbReference type="Proteomes" id="UP000265800">
    <property type="component" value="Unassembled WGS sequence"/>
</dbReference>
<dbReference type="PANTHER" id="PTHR30629:SF2">
    <property type="entry name" value="PROPHAGE INTEGRASE INTS-RELATED"/>
    <property type="match status" value="1"/>
</dbReference>
<feature type="domain" description="Core-binding (CB)" evidence="7">
    <location>
        <begin position="62"/>
        <end position="151"/>
    </location>
</feature>
<gene>
    <name evidence="8" type="primary">int-Tn 1</name>
    <name evidence="8" type="ORF">Mlute_01356</name>
</gene>
<evidence type="ECO:0000256" key="1">
    <source>
        <dbReference type="ARBA" id="ARBA00008857"/>
    </source>
</evidence>
<evidence type="ECO:0000313" key="9">
    <source>
        <dbReference type="Proteomes" id="UP000265800"/>
    </source>
</evidence>
<evidence type="ECO:0000259" key="7">
    <source>
        <dbReference type="PROSITE" id="PS51900"/>
    </source>
</evidence>
<comment type="similarity">
    <text evidence="1">Belongs to the 'phage' integrase family.</text>
</comment>
<dbReference type="InterPro" id="IPR010998">
    <property type="entry name" value="Integrase_recombinase_N"/>
</dbReference>
<evidence type="ECO:0000256" key="5">
    <source>
        <dbReference type="PROSITE-ProRule" id="PRU01248"/>
    </source>
</evidence>
<dbReference type="InterPro" id="IPR013762">
    <property type="entry name" value="Integrase-like_cat_sf"/>
</dbReference>
<dbReference type="PANTHER" id="PTHR30629">
    <property type="entry name" value="PROPHAGE INTEGRASE"/>
    <property type="match status" value="1"/>
</dbReference>
<accession>A0A399ERF9</accession>
<dbReference type="InterPro" id="IPR002104">
    <property type="entry name" value="Integrase_catalytic"/>
</dbReference>
<evidence type="ECO:0000313" key="8">
    <source>
        <dbReference type="EMBL" id="RIH86096.1"/>
    </source>
</evidence>
<keyword evidence="2" id="KW-0229">DNA integration</keyword>
<comment type="caution">
    <text evidence="8">The sequence shown here is derived from an EMBL/GenBank/DDBJ whole genome shotgun (WGS) entry which is preliminary data.</text>
</comment>
<dbReference type="GO" id="GO:0015074">
    <property type="term" value="P:DNA integration"/>
    <property type="evidence" value="ECO:0007669"/>
    <property type="project" value="UniProtKB-KW"/>
</dbReference>
<dbReference type="Gene3D" id="1.10.443.10">
    <property type="entry name" value="Intergrase catalytic core"/>
    <property type="match status" value="1"/>
</dbReference>
<dbReference type="Pfam" id="PF22022">
    <property type="entry name" value="Phage_int_M"/>
    <property type="match status" value="1"/>
</dbReference>
<evidence type="ECO:0000259" key="6">
    <source>
        <dbReference type="PROSITE" id="PS51898"/>
    </source>
</evidence>
<keyword evidence="9" id="KW-1185">Reference proteome</keyword>
<sequence>MPRLTNKPRRRKDGRFEVRLTIRENGVPVQVSVYGQSAAEAERKARDLKTKAERGQFTRDRSTTAGYARLWLERKAKEVRPRTAELYRLELSYALPSLQDPEARDPLGSRPLQEVKPAHIREVLDALSERYSTRTVKMVRQRLWQVFRDALDMELVYRNPVDPVRIKAPRGQSKAKVGRALEPHEIAALLSALDQHKDPRTAIALRLMLACGLRRGEALGLQWGDLDLEAGTLTVTRAWTDDGKRGVLTLPKTLTSTRTVPIPHATLERLKTYRIWYTERLGAPEPDSWLLPGNDPSKPLNPHAPNWALKRITERLGIPPLRVHDLRHSYGSHMLANGAPLELVAERMGHANPNITLGVYRHVLEHERKGWVIDPEDLLGPRAKA</sequence>
<dbReference type="SUPFAM" id="SSF56349">
    <property type="entry name" value="DNA breaking-rejoining enzymes"/>
    <property type="match status" value="1"/>
</dbReference>
<dbReference type="RefSeq" id="WP_119360004.1">
    <property type="nucleotide sequence ID" value="NZ_QWKZ01000036.1"/>
</dbReference>
<dbReference type="PROSITE" id="PS51898">
    <property type="entry name" value="TYR_RECOMBINASE"/>
    <property type="match status" value="1"/>
</dbReference>
<dbReference type="Pfam" id="PF00589">
    <property type="entry name" value="Phage_integrase"/>
    <property type="match status" value="1"/>
</dbReference>
<dbReference type="InterPro" id="IPR044068">
    <property type="entry name" value="CB"/>
</dbReference>
<evidence type="ECO:0000256" key="4">
    <source>
        <dbReference type="ARBA" id="ARBA00023172"/>
    </source>
</evidence>
<dbReference type="CDD" id="cd01189">
    <property type="entry name" value="INT_ICEBs1_C_like"/>
    <property type="match status" value="1"/>
</dbReference>
<name>A0A399ERF9_9DEIN</name>
<proteinExistence type="inferred from homology"/>
<dbReference type="InterPro" id="IPR050808">
    <property type="entry name" value="Phage_Integrase"/>
</dbReference>
<reference evidence="8 9" key="1">
    <citation type="submission" date="2018-08" db="EMBL/GenBank/DDBJ databases">
        <title>Meiothermus luteus KCTC 52599 genome sequencing project.</title>
        <authorList>
            <person name="Da Costa M.S."/>
            <person name="Albuquerque L."/>
            <person name="Raposo P."/>
            <person name="Froufe H.J.C."/>
            <person name="Barroso C.S."/>
            <person name="Egas C."/>
        </authorList>
    </citation>
    <scope>NUCLEOTIDE SEQUENCE [LARGE SCALE GENOMIC DNA]</scope>
    <source>
        <strain evidence="8 9">KCTC 52599</strain>
    </source>
</reference>
<dbReference type="InterPro" id="IPR011010">
    <property type="entry name" value="DNA_brk_join_enz"/>
</dbReference>
<dbReference type="PROSITE" id="PS51900">
    <property type="entry name" value="CB"/>
    <property type="match status" value="1"/>
</dbReference>
<evidence type="ECO:0000256" key="2">
    <source>
        <dbReference type="ARBA" id="ARBA00022908"/>
    </source>
</evidence>
<dbReference type="EMBL" id="QWKZ01000036">
    <property type="protein sequence ID" value="RIH86096.1"/>
    <property type="molecule type" value="Genomic_DNA"/>
</dbReference>
<protein>
    <submittedName>
        <fullName evidence="8">Transposase</fullName>
    </submittedName>
</protein>
<organism evidence="8 9">
    <name type="scientific">Meiothermus luteus</name>
    <dbReference type="NCBI Taxonomy" id="2026184"/>
    <lineage>
        <taxon>Bacteria</taxon>
        <taxon>Thermotogati</taxon>
        <taxon>Deinococcota</taxon>
        <taxon>Deinococci</taxon>
        <taxon>Thermales</taxon>
        <taxon>Thermaceae</taxon>
        <taxon>Meiothermus</taxon>
    </lineage>
</organism>
<dbReference type="Gene3D" id="1.10.150.130">
    <property type="match status" value="1"/>
</dbReference>
<keyword evidence="4" id="KW-0233">DNA recombination</keyword>
<dbReference type="InterPro" id="IPR053876">
    <property type="entry name" value="Phage_int_M"/>
</dbReference>
<dbReference type="OrthoDB" id="24185at2"/>
<dbReference type="GO" id="GO:0003677">
    <property type="term" value="F:DNA binding"/>
    <property type="evidence" value="ECO:0007669"/>
    <property type="project" value="UniProtKB-UniRule"/>
</dbReference>
<feature type="domain" description="Tyr recombinase" evidence="6">
    <location>
        <begin position="176"/>
        <end position="374"/>
    </location>
</feature>
<dbReference type="AlphaFoldDB" id="A0A399ERF9"/>
<keyword evidence="3 5" id="KW-0238">DNA-binding</keyword>